<accession>A0A495QAA8</accession>
<comment type="caution">
    <text evidence="1">The sequence shown here is derived from an EMBL/GenBank/DDBJ whole genome shotgun (WGS) entry which is preliminary data.</text>
</comment>
<evidence type="ECO:0000313" key="1">
    <source>
        <dbReference type="EMBL" id="RKS68347.1"/>
    </source>
</evidence>
<reference evidence="1 2" key="1">
    <citation type="submission" date="2018-10" db="EMBL/GenBank/DDBJ databases">
        <title>Genomic Encyclopedia of Archaeal and Bacterial Type Strains, Phase II (KMG-II): from individual species to whole genera.</title>
        <authorList>
            <person name="Goeker M."/>
        </authorList>
    </citation>
    <scope>NUCLEOTIDE SEQUENCE [LARGE SCALE GENOMIC DNA]</scope>
    <source>
        <strain evidence="1 2">DSM 43383</strain>
    </source>
</reference>
<proteinExistence type="predicted"/>
<evidence type="ECO:0000313" key="2">
    <source>
        <dbReference type="Proteomes" id="UP000274601"/>
    </source>
</evidence>
<dbReference type="AlphaFoldDB" id="A0A495QAA8"/>
<protein>
    <submittedName>
        <fullName evidence="1">Uncharacterized protein</fullName>
    </submittedName>
</protein>
<dbReference type="EMBL" id="RBWU01000008">
    <property type="protein sequence ID" value="RKS68347.1"/>
    <property type="molecule type" value="Genomic_DNA"/>
</dbReference>
<dbReference type="OrthoDB" id="3483900at2"/>
<dbReference type="Proteomes" id="UP000274601">
    <property type="component" value="Unassembled WGS sequence"/>
</dbReference>
<organism evidence="1 2">
    <name type="scientific">Actinomadura pelletieri DSM 43383</name>
    <dbReference type="NCBI Taxonomy" id="1120940"/>
    <lineage>
        <taxon>Bacteria</taxon>
        <taxon>Bacillati</taxon>
        <taxon>Actinomycetota</taxon>
        <taxon>Actinomycetes</taxon>
        <taxon>Streptosporangiales</taxon>
        <taxon>Thermomonosporaceae</taxon>
        <taxon>Actinomadura</taxon>
    </lineage>
</organism>
<sequence length="141" mass="16000">MAKRTSSLDRHVALRVYLSARRLGVELTWRGLRVSMPDADPAGIACRARPDDGRRHGFFTSTDEPVAELERRFPGVSAWWGEFTGRWWAVTRDGTGQYRLVEASTPEELAVLIAELRRPIPHPVPRYSRDELRAAPPPRPT</sequence>
<gene>
    <name evidence="1" type="ORF">BZB76_6610</name>
</gene>
<dbReference type="RefSeq" id="WP_147449636.1">
    <property type="nucleotide sequence ID" value="NZ_RBWU01000008.1"/>
</dbReference>
<keyword evidence="2" id="KW-1185">Reference proteome</keyword>
<name>A0A495QAA8_9ACTN</name>